<keyword evidence="3" id="KW-1133">Transmembrane helix</keyword>
<dbReference type="eggNOG" id="KOG1282">
    <property type="taxonomic scope" value="Eukaryota"/>
</dbReference>
<dbReference type="Gene3D" id="3.40.50.1820">
    <property type="entry name" value="alpha/beta hydrolase"/>
    <property type="match status" value="1"/>
</dbReference>
<dbReference type="STRING" id="1156394.T0QGA9"/>
<dbReference type="GO" id="GO:0004185">
    <property type="term" value="F:serine-type carboxypeptidase activity"/>
    <property type="evidence" value="ECO:0007669"/>
    <property type="project" value="UniProtKB-UniRule"/>
</dbReference>
<dbReference type="PRINTS" id="PR00724">
    <property type="entry name" value="CRBOXYPTASEC"/>
</dbReference>
<reference evidence="4 5" key="1">
    <citation type="submission" date="2012-04" db="EMBL/GenBank/DDBJ databases">
        <title>The Genome Sequence of Saprolegnia declina VS20.</title>
        <authorList>
            <consortium name="The Broad Institute Genome Sequencing Platform"/>
            <person name="Russ C."/>
            <person name="Nusbaum C."/>
            <person name="Tyler B."/>
            <person name="van West P."/>
            <person name="Dieguez-Uribeondo J."/>
            <person name="de Bruijn I."/>
            <person name="Tripathy S."/>
            <person name="Jiang R."/>
            <person name="Young S.K."/>
            <person name="Zeng Q."/>
            <person name="Gargeya S."/>
            <person name="Fitzgerald M."/>
            <person name="Haas B."/>
            <person name="Abouelleil A."/>
            <person name="Alvarado L."/>
            <person name="Arachchi H.M."/>
            <person name="Berlin A."/>
            <person name="Chapman S.B."/>
            <person name="Goldberg J."/>
            <person name="Griggs A."/>
            <person name="Gujja S."/>
            <person name="Hansen M."/>
            <person name="Howarth C."/>
            <person name="Imamovic A."/>
            <person name="Larimer J."/>
            <person name="McCowen C."/>
            <person name="Montmayeur A."/>
            <person name="Murphy C."/>
            <person name="Neiman D."/>
            <person name="Pearson M."/>
            <person name="Priest M."/>
            <person name="Roberts A."/>
            <person name="Saif S."/>
            <person name="Shea T."/>
            <person name="Sisk P."/>
            <person name="Sykes S."/>
            <person name="Wortman J."/>
            <person name="Nusbaum C."/>
            <person name="Birren B."/>
        </authorList>
    </citation>
    <scope>NUCLEOTIDE SEQUENCE [LARGE SCALE GENOMIC DNA]</scope>
    <source>
        <strain evidence="4 5">VS20</strain>
    </source>
</reference>
<evidence type="ECO:0000256" key="3">
    <source>
        <dbReference type="SAM" id="Phobius"/>
    </source>
</evidence>
<name>T0QGA9_SAPDV</name>
<accession>T0QGA9</accession>
<dbReference type="GeneID" id="19950363"/>
<feature type="signal peptide" evidence="2">
    <location>
        <begin position="1"/>
        <end position="16"/>
    </location>
</feature>
<keyword evidence="5" id="KW-1185">Reference proteome</keyword>
<dbReference type="EC" id="3.4.16.-" evidence="2"/>
<dbReference type="OrthoDB" id="443318at2759"/>
<organism evidence="4 5">
    <name type="scientific">Saprolegnia diclina (strain VS20)</name>
    <dbReference type="NCBI Taxonomy" id="1156394"/>
    <lineage>
        <taxon>Eukaryota</taxon>
        <taxon>Sar</taxon>
        <taxon>Stramenopiles</taxon>
        <taxon>Oomycota</taxon>
        <taxon>Saprolegniomycetes</taxon>
        <taxon>Saprolegniales</taxon>
        <taxon>Saprolegniaceae</taxon>
        <taxon>Saprolegnia</taxon>
    </lineage>
</organism>
<keyword evidence="2" id="KW-0378">Hydrolase</keyword>
<sequence>MRLVWALAALLAVAVATPAHKIVSLPGYDAPIEFDQYAGHLSLPSNDQKMFYWLVEAAEANASTAPLVLWLNGGPGCSSLNGFFTELGPFVVNSDLSLTRNPYAWNRHVNVLFLESPSGVGFSTPLLEDDDYNDTVTTDRAHEFLREFYAAYPMYMNRDLYIFGESYAGIYIPLLVQKLLSAPLVGVHLRGFGVGNPFTDASIDGGATFDYLYSHGMLALETYKAIQTYCPPSLLAACLAGTGCTDRCALALVDGFIGADEAAMDPYDIYGDVCLLTQARLLAPKNVRPLHRGVVGPCTAKYMTAYLNQASVQAAIHADSTQALDWANCNADVNAAYDRTPSALPAYEEILSAGLKALVYSGDTDAVVNFMGTQRWLAALQLPIEAKWHAWFGPDQQLAGYTERYTNVTFSTVKGAGHMVPATRPLHALYLFECFLFGDDVCKTFSYPRDELEELSGLQVVLDQPSTSSPWRWLVLAVVSGFVLLGTAACVCRRRRRQAYVPLRATRYSAAT</sequence>
<keyword evidence="3" id="KW-0472">Membrane</keyword>
<evidence type="ECO:0000313" key="4">
    <source>
        <dbReference type="EMBL" id="EQC32660.1"/>
    </source>
</evidence>
<evidence type="ECO:0000256" key="2">
    <source>
        <dbReference type="RuleBase" id="RU361156"/>
    </source>
</evidence>
<protein>
    <recommendedName>
        <fullName evidence="2">Carboxypeptidase</fullName>
        <ecNumber evidence="2">3.4.16.-</ecNumber>
    </recommendedName>
</protein>
<dbReference type="Pfam" id="PF00450">
    <property type="entry name" value="Peptidase_S10"/>
    <property type="match status" value="1"/>
</dbReference>
<feature type="chain" id="PRO_5005146961" description="Carboxypeptidase" evidence="2">
    <location>
        <begin position="17"/>
        <end position="512"/>
    </location>
</feature>
<dbReference type="PANTHER" id="PTHR11802:SF201">
    <property type="entry name" value="CARBOXYPEPTIDASE"/>
    <property type="match status" value="1"/>
</dbReference>
<dbReference type="InterPro" id="IPR033124">
    <property type="entry name" value="Ser_caboxypep_his_AS"/>
</dbReference>
<keyword evidence="2" id="KW-0732">Signal</keyword>
<feature type="transmembrane region" description="Helical" evidence="3">
    <location>
        <begin position="471"/>
        <end position="492"/>
    </location>
</feature>
<dbReference type="PROSITE" id="PS00131">
    <property type="entry name" value="CARBOXYPEPT_SER_SER"/>
    <property type="match status" value="1"/>
</dbReference>
<dbReference type="InterPro" id="IPR029058">
    <property type="entry name" value="AB_hydrolase_fold"/>
</dbReference>
<dbReference type="OMA" id="MHLCTEA"/>
<keyword evidence="2" id="KW-0121">Carboxypeptidase</keyword>
<dbReference type="VEuPathDB" id="FungiDB:SDRG_09636"/>
<dbReference type="RefSeq" id="XP_008613804.1">
    <property type="nucleotide sequence ID" value="XM_008615582.1"/>
</dbReference>
<keyword evidence="2" id="KW-0645">Protease</keyword>
<gene>
    <name evidence="4" type="ORF">SDRG_09636</name>
</gene>
<dbReference type="InParanoid" id="T0QGA9"/>
<dbReference type="PROSITE" id="PS00560">
    <property type="entry name" value="CARBOXYPEPT_SER_HIS"/>
    <property type="match status" value="1"/>
</dbReference>
<comment type="similarity">
    <text evidence="1 2">Belongs to the peptidase S10 family.</text>
</comment>
<dbReference type="SUPFAM" id="SSF53474">
    <property type="entry name" value="alpha/beta-Hydrolases"/>
    <property type="match status" value="1"/>
</dbReference>
<keyword evidence="3" id="KW-0812">Transmembrane</keyword>
<dbReference type="AlphaFoldDB" id="T0QGA9"/>
<dbReference type="InterPro" id="IPR001563">
    <property type="entry name" value="Peptidase_S10"/>
</dbReference>
<evidence type="ECO:0000256" key="1">
    <source>
        <dbReference type="ARBA" id="ARBA00009431"/>
    </source>
</evidence>
<dbReference type="InterPro" id="IPR018202">
    <property type="entry name" value="Ser_caboxypep_ser_AS"/>
</dbReference>
<dbReference type="GO" id="GO:0006508">
    <property type="term" value="P:proteolysis"/>
    <property type="evidence" value="ECO:0007669"/>
    <property type="project" value="UniProtKB-KW"/>
</dbReference>
<dbReference type="Proteomes" id="UP000030762">
    <property type="component" value="Unassembled WGS sequence"/>
</dbReference>
<proteinExistence type="inferred from homology"/>
<dbReference type="EMBL" id="JH767162">
    <property type="protein sequence ID" value="EQC32660.1"/>
    <property type="molecule type" value="Genomic_DNA"/>
</dbReference>
<evidence type="ECO:0000313" key="5">
    <source>
        <dbReference type="Proteomes" id="UP000030762"/>
    </source>
</evidence>
<dbReference type="PANTHER" id="PTHR11802">
    <property type="entry name" value="SERINE PROTEASE FAMILY S10 SERINE CARBOXYPEPTIDASE"/>
    <property type="match status" value="1"/>
</dbReference>